<dbReference type="Pfam" id="PF02566">
    <property type="entry name" value="OsmC"/>
    <property type="match status" value="1"/>
</dbReference>
<dbReference type="SUPFAM" id="SSF82784">
    <property type="entry name" value="OsmC-like"/>
    <property type="match status" value="1"/>
</dbReference>
<dbReference type="InterPro" id="IPR052924">
    <property type="entry name" value="OsmC/Ohr_hydroprdx_reductase"/>
</dbReference>
<dbReference type="Gene3D" id="3.30.300.20">
    <property type="match status" value="1"/>
</dbReference>
<dbReference type="GeneID" id="24811941"/>
<evidence type="ECO:0000313" key="1">
    <source>
        <dbReference type="EMBL" id="AKB45669.1"/>
    </source>
</evidence>
<dbReference type="EMBL" id="CP009520">
    <property type="protein sequence ID" value="AKB45669.1"/>
    <property type="molecule type" value="Genomic_DNA"/>
</dbReference>
<accession>A0A0E3Q935</accession>
<dbReference type="InterPro" id="IPR015946">
    <property type="entry name" value="KH_dom-like_a/b"/>
</dbReference>
<dbReference type="PANTHER" id="PTHR35368">
    <property type="entry name" value="HYDROPEROXIDE REDUCTASE"/>
    <property type="match status" value="1"/>
</dbReference>
<proteinExistence type="predicted"/>
<protein>
    <recommendedName>
        <fullName evidence="3">OsmC-like protein</fullName>
    </recommendedName>
</protein>
<keyword evidence="2" id="KW-1185">Reference proteome</keyword>
<reference evidence="1 2" key="1">
    <citation type="submission" date="2014-07" db="EMBL/GenBank/DDBJ databases">
        <title>Methanogenic archaea and the global carbon cycle.</title>
        <authorList>
            <person name="Henriksen J.R."/>
            <person name="Luke J."/>
            <person name="Reinhart S."/>
            <person name="Benedict M.N."/>
            <person name="Youngblut N.D."/>
            <person name="Metcalf M.E."/>
            <person name="Whitaker R.J."/>
            <person name="Metcalf W.W."/>
        </authorList>
    </citation>
    <scope>NUCLEOTIDE SEQUENCE [LARGE SCALE GENOMIC DNA]</scope>
    <source>
        <strain evidence="1 2">Z-761</strain>
    </source>
</reference>
<dbReference type="RefSeq" id="WP_048123245.1">
    <property type="nucleotide sequence ID" value="NZ_CP009520.1"/>
</dbReference>
<dbReference type="KEGG" id="mvc:MSVAZ_3400"/>
<organism evidence="1 2">
    <name type="scientific">Methanosarcina vacuolata Z-761</name>
    <dbReference type="NCBI Taxonomy" id="1434123"/>
    <lineage>
        <taxon>Archaea</taxon>
        <taxon>Methanobacteriati</taxon>
        <taxon>Methanobacteriota</taxon>
        <taxon>Stenosarchaea group</taxon>
        <taxon>Methanomicrobia</taxon>
        <taxon>Methanosarcinales</taxon>
        <taxon>Methanosarcinaceae</taxon>
        <taxon>Methanosarcina</taxon>
    </lineage>
</organism>
<dbReference type="HOGENOM" id="CLU_110108_0_0_2"/>
<gene>
    <name evidence="1" type="ORF">MSVAZ_3400</name>
</gene>
<dbReference type="PATRIC" id="fig|1434123.4.peg.4168"/>
<dbReference type="AlphaFoldDB" id="A0A0E3Q935"/>
<dbReference type="InterPro" id="IPR036102">
    <property type="entry name" value="OsmC/Ohrsf"/>
</dbReference>
<dbReference type="InterPro" id="IPR003718">
    <property type="entry name" value="OsmC/Ohr_fam"/>
</dbReference>
<dbReference type="PANTHER" id="PTHR35368:SF1">
    <property type="entry name" value="HYDROPEROXIDE REDUCTASE"/>
    <property type="match status" value="1"/>
</dbReference>
<sequence>MIVNRVDVDKFGETLQKAENDLSKTKKIVEFEGNWEIGKTGPQFSVKINTEKGGEFLIQSDETIALGGGGTAPNPVQYGLYGIASCFAATFAKWTAMEGIELNQFKVKVKADMDMSASFGFFQEPVIPIYEHIKFEITIDSEMDKEEIEKFNEITKRRCPCYYCLTTAIIPEIVFKKEDQEPLAESLHPEELVEAN</sequence>
<evidence type="ECO:0008006" key="3">
    <source>
        <dbReference type="Google" id="ProtNLM"/>
    </source>
</evidence>
<evidence type="ECO:0000313" key="2">
    <source>
        <dbReference type="Proteomes" id="UP000033096"/>
    </source>
</evidence>
<dbReference type="Proteomes" id="UP000033096">
    <property type="component" value="Chromosome"/>
</dbReference>
<name>A0A0E3Q935_9EURY</name>